<name>W9RZ64_9ROSA</name>
<dbReference type="EMBL" id="KE345308">
    <property type="protein sequence ID" value="EXC00258.1"/>
    <property type="molecule type" value="Genomic_DNA"/>
</dbReference>
<organism evidence="1 2">
    <name type="scientific">Morus notabilis</name>
    <dbReference type="NCBI Taxonomy" id="981085"/>
    <lineage>
        <taxon>Eukaryota</taxon>
        <taxon>Viridiplantae</taxon>
        <taxon>Streptophyta</taxon>
        <taxon>Embryophyta</taxon>
        <taxon>Tracheophyta</taxon>
        <taxon>Spermatophyta</taxon>
        <taxon>Magnoliopsida</taxon>
        <taxon>eudicotyledons</taxon>
        <taxon>Gunneridae</taxon>
        <taxon>Pentapetalae</taxon>
        <taxon>rosids</taxon>
        <taxon>fabids</taxon>
        <taxon>Rosales</taxon>
        <taxon>Moraceae</taxon>
        <taxon>Moreae</taxon>
        <taxon>Morus</taxon>
    </lineage>
</organism>
<dbReference type="Proteomes" id="UP000030645">
    <property type="component" value="Unassembled WGS sequence"/>
</dbReference>
<proteinExistence type="predicted"/>
<keyword evidence="2" id="KW-1185">Reference proteome</keyword>
<gene>
    <name evidence="1" type="ORF">L484_010366</name>
</gene>
<protein>
    <submittedName>
        <fullName evidence="1">Uncharacterized protein</fullName>
    </submittedName>
</protein>
<reference evidence="2" key="1">
    <citation type="submission" date="2013-01" db="EMBL/GenBank/DDBJ databases">
        <title>Draft Genome Sequence of a Mulberry Tree, Morus notabilis C.K. Schneid.</title>
        <authorList>
            <person name="He N."/>
            <person name="Zhao S."/>
        </authorList>
    </citation>
    <scope>NUCLEOTIDE SEQUENCE</scope>
</reference>
<evidence type="ECO:0000313" key="2">
    <source>
        <dbReference type="Proteomes" id="UP000030645"/>
    </source>
</evidence>
<sequence length="60" mass="6515">MNNIWLPISEGLDGCRLVYGASSALLSKLGFRSGARVRSTLKTSSRGEQLLHCFSITDLS</sequence>
<evidence type="ECO:0000313" key="1">
    <source>
        <dbReference type="EMBL" id="EXC00258.1"/>
    </source>
</evidence>
<dbReference type="AlphaFoldDB" id="W9RZ64"/>
<accession>W9RZ64</accession>